<keyword evidence="2" id="KW-1185">Reference proteome</keyword>
<dbReference type="EMBL" id="CP097508">
    <property type="protein sequence ID" value="URE11322.1"/>
    <property type="molecule type" value="Genomic_DNA"/>
</dbReference>
<reference evidence="1" key="1">
    <citation type="submission" date="2022-05" db="EMBL/GenBank/DDBJ databases">
        <title>The Musa troglodytarum L. genome provides insights into the mechanism of non-climacteric behaviour and enrichment of carotenoids.</title>
        <authorList>
            <person name="Wang J."/>
        </authorList>
    </citation>
    <scope>NUCLEOTIDE SEQUENCE</scope>
    <source>
        <tissue evidence="1">Leaf</tissue>
    </source>
</reference>
<evidence type="ECO:0000313" key="1">
    <source>
        <dbReference type="EMBL" id="URE11322.1"/>
    </source>
</evidence>
<name>A0A9E7GFL1_9LILI</name>
<evidence type="ECO:0000313" key="2">
    <source>
        <dbReference type="Proteomes" id="UP001055439"/>
    </source>
</evidence>
<accession>A0A9E7GFL1</accession>
<sequence length="155" mass="18004">MQPEHPHKLMIDPMDRKRGSRLASYNNTRRAALCLVGIHVRANRPPQCLLLDPTTPSHISITLTHCLFKYCLSKPDLSFVYELEMIAHELMWGRLAHSHPWNSFFVHPQTNGYVELFLHLLFKHRNRGSRLPGASRFRRTLRLAGVDRVGKHPPR</sequence>
<dbReference type="AlphaFoldDB" id="A0A9E7GFL1"/>
<proteinExistence type="predicted"/>
<dbReference type="Proteomes" id="UP001055439">
    <property type="component" value="Chromosome 6"/>
</dbReference>
<protein>
    <submittedName>
        <fullName evidence="1">Uncharacterized protein</fullName>
    </submittedName>
</protein>
<gene>
    <name evidence="1" type="ORF">MUK42_27876</name>
</gene>
<organism evidence="1 2">
    <name type="scientific">Musa troglodytarum</name>
    <name type="common">fe'i banana</name>
    <dbReference type="NCBI Taxonomy" id="320322"/>
    <lineage>
        <taxon>Eukaryota</taxon>
        <taxon>Viridiplantae</taxon>
        <taxon>Streptophyta</taxon>
        <taxon>Embryophyta</taxon>
        <taxon>Tracheophyta</taxon>
        <taxon>Spermatophyta</taxon>
        <taxon>Magnoliopsida</taxon>
        <taxon>Liliopsida</taxon>
        <taxon>Zingiberales</taxon>
        <taxon>Musaceae</taxon>
        <taxon>Musa</taxon>
    </lineage>
</organism>